<evidence type="ECO:0000313" key="1">
    <source>
        <dbReference type="EMBL" id="ATG50808.1"/>
    </source>
</evidence>
<protein>
    <submittedName>
        <fullName evidence="1">Peptidylprolyl isomerase</fullName>
    </submittedName>
</protein>
<reference evidence="2" key="1">
    <citation type="submission" date="2017-09" db="EMBL/GenBank/DDBJ databases">
        <title>Brachybacterium sp. VM2412.</title>
        <authorList>
            <person name="Tak E.J."/>
            <person name="Bae J.-W."/>
        </authorList>
    </citation>
    <scope>NUCLEOTIDE SEQUENCE [LARGE SCALE GENOMIC DNA]</scope>
    <source>
        <strain evidence="2">VM2412</strain>
    </source>
</reference>
<dbReference type="OrthoDB" id="5521887at2"/>
<name>A0A291GKU4_9MICO</name>
<dbReference type="AlphaFoldDB" id="A0A291GKU4"/>
<accession>A0A291GKU4</accession>
<dbReference type="SMART" id="SM00028">
    <property type="entry name" value="TPR"/>
    <property type="match status" value="2"/>
</dbReference>
<dbReference type="RefSeq" id="WP_096801948.1">
    <property type="nucleotide sequence ID" value="NZ_CP023563.1"/>
</dbReference>
<gene>
    <name evidence="1" type="ORF">CFK38_04160</name>
</gene>
<dbReference type="Gene3D" id="1.25.40.10">
    <property type="entry name" value="Tetratricopeptide repeat domain"/>
    <property type="match status" value="1"/>
</dbReference>
<dbReference type="InterPro" id="IPR019734">
    <property type="entry name" value="TPR_rpt"/>
</dbReference>
<keyword evidence="2" id="KW-1185">Reference proteome</keyword>
<evidence type="ECO:0000313" key="2">
    <source>
        <dbReference type="Proteomes" id="UP000218165"/>
    </source>
</evidence>
<dbReference type="EMBL" id="CP023563">
    <property type="protein sequence ID" value="ATG50808.1"/>
    <property type="molecule type" value="Genomic_DNA"/>
</dbReference>
<dbReference type="SUPFAM" id="SSF48452">
    <property type="entry name" value="TPR-like"/>
    <property type="match status" value="1"/>
</dbReference>
<dbReference type="InterPro" id="IPR011990">
    <property type="entry name" value="TPR-like_helical_dom_sf"/>
</dbReference>
<dbReference type="Proteomes" id="UP000218165">
    <property type="component" value="Chromosome"/>
</dbReference>
<keyword evidence="1" id="KW-0413">Isomerase</keyword>
<dbReference type="KEGG" id="brz:CFK38_04160"/>
<proteinExistence type="predicted"/>
<organism evidence="1 2">
    <name type="scientific">Brachybacterium vulturis</name>
    <dbReference type="NCBI Taxonomy" id="2017484"/>
    <lineage>
        <taxon>Bacteria</taxon>
        <taxon>Bacillati</taxon>
        <taxon>Actinomycetota</taxon>
        <taxon>Actinomycetes</taxon>
        <taxon>Micrococcales</taxon>
        <taxon>Dermabacteraceae</taxon>
        <taxon>Brachybacterium</taxon>
    </lineage>
</organism>
<dbReference type="GO" id="GO:0016853">
    <property type="term" value="F:isomerase activity"/>
    <property type="evidence" value="ECO:0007669"/>
    <property type="project" value="UniProtKB-KW"/>
</dbReference>
<sequence>MAVASPDTTARHLAIAEAGKVAALAGDHDTALRHYREALRMVMADRTPEVFFRHYTQCVLESLERSGSFPEVIEYCERADAHYCRFERLTAFQQRDHAAMLERLGCVLVKAGRTDDALTALHRALDIAGADALPLGRTLTGWLRRGLHVQTRRLTELQDRHHYFTVRPDLVDAEIATALPASLPHTR</sequence>